<keyword evidence="1" id="KW-0808">Transferase</keyword>
<proteinExistence type="predicted"/>
<dbReference type="InterPro" id="IPR027417">
    <property type="entry name" value="P-loop_NTPase"/>
</dbReference>
<dbReference type="PANTHER" id="PTHR37807:SF3">
    <property type="entry name" value="OS07G0160300 PROTEIN"/>
    <property type="match status" value="1"/>
</dbReference>
<name>R4WX76_9BURK</name>
<dbReference type="Proteomes" id="UP000013966">
    <property type="component" value="Chromosome 1"/>
</dbReference>
<dbReference type="PATRIC" id="fig|758793.3.peg.1836"/>
<dbReference type="RefSeq" id="WP_016345737.1">
    <property type="nucleotide sequence ID" value="NC_021287.1"/>
</dbReference>
<dbReference type="GO" id="GO:0016301">
    <property type="term" value="F:kinase activity"/>
    <property type="evidence" value="ECO:0007669"/>
    <property type="project" value="UniProtKB-KW"/>
</dbReference>
<gene>
    <name evidence="1" type="ORF">BRPE64_ACDS18320</name>
</gene>
<dbReference type="Pfam" id="PF13671">
    <property type="entry name" value="AAA_33"/>
    <property type="match status" value="1"/>
</dbReference>
<dbReference type="HOGENOM" id="CLU_116774_0_0_4"/>
<keyword evidence="1" id="KW-0418">Kinase</keyword>
<reference evidence="1 2" key="2">
    <citation type="journal article" date="2018" name="Int. J. Syst. Evol. Microbiol.">
        <title>Burkholderia insecticola sp. nov., a gut symbiotic bacterium of the bean bug Riptortus pedestris.</title>
        <authorList>
            <person name="Takeshita K."/>
            <person name="Tamaki H."/>
            <person name="Ohbayashi T."/>
            <person name="Meng X.-Y."/>
            <person name="Sone T."/>
            <person name="Mitani Y."/>
            <person name="Peeters C."/>
            <person name="Kikuchi Y."/>
            <person name="Vandamme P."/>
        </authorList>
    </citation>
    <scope>NUCLEOTIDE SEQUENCE [LARGE SCALE GENOMIC DNA]</scope>
    <source>
        <strain evidence="1">RPE64</strain>
    </source>
</reference>
<accession>R4WX76</accession>
<organism evidence="1 2">
    <name type="scientific">Caballeronia insecticola</name>
    <dbReference type="NCBI Taxonomy" id="758793"/>
    <lineage>
        <taxon>Bacteria</taxon>
        <taxon>Pseudomonadati</taxon>
        <taxon>Pseudomonadota</taxon>
        <taxon>Betaproteobacteria</taxon>
        <taxon>Burkholderiales</taxon>
        <taxon>Burkholderiaceae</taxon>
        <taxon>Caballeronia</taxon>
    </lineage>
</organism>
<protein>
    <submittedName>
        <fullName evidence="1">Kinase-like protein</fullName>
    </submittedName>
</protein>
<sequence>MFIVFSGLPGSGKSSIAVKLAARLKAVYLRIDSIEQGIREAHVLAAGGEIGPAGYLAAYRLAADNLRLGLTVIADSVNPLKITRDAFQAVARGAGVGMLEVEIVCSNAALHRRRVETRPSTVAGLTLPTWEQVEKRDYEAWHRTPFRLDTALLSVEECVDMLIAAMHRE</sequence>
<reference evidence="1 2" key="1">
    <citation type="journal article" date="2013" name="Genome Announc.">
        <title>Complete Genome Sequence of Burkholderia sp. Strain RPE64, Bacterial Symbiont of the Bean Bug Riptortus pedestris.</title>
        <authorList>
            <person name="Shibata T.F."/>
            <person name="Maeda T."/>
            <person name="Nikoh N."/>
            <person name="Yamaguchi K."/>
            <person name="Oshima K."/>
            <person name="Hattori M."/>
            <person name="Nishiyama T."/>
            <person name="Hasebe M."/>
            <person name="Fukatsu T."/>
            <person name="Kikuchi Y."/>
            <person name="Shigenobu S."/>
        </authorList>
    </citation>
    <scope>NUCLEOTIDE SEQUENCE [LARGE SCALE GENOMIC DNA]</scope>
</reference>
<dbReference type="SUPFAM" id="SSF52540">
    <property type="entry name" value="P-loop containing nucleoside triphosphate hydrolases"/>
    <property type="match status" value="1"/>
</dbReference>
<dbReference type="KEGG" id="buo:BRPE64_ACDS18320"/>
<evidence type="ECO:0000313" key="1">
    <source>
        <dbReference type="EMBL" id="BAN23586.1"/>
    </source>
</evidence>
<dbReference type="STRING" id="758793.BRPE64_ACDS18320"/>
<dbReference type="AlphaFoldDB" id="R4WX76"/>
<dbReference type="Gene3D" id="3.40.50.300">
    <property type="entry name" value="P-loop containing nucleotide triphosphate hydrolases"/>
    <property type="match status" value="1"/>
</dbReference>
<evidence type="ECO:0000313" key="2">
    <source>
        <dbReference type="Proteomes" id="UP000013966"/>
    </source>
</evidence>
<dbReference type="OrthoDB" id="3819922at2"/>
<dbReference type="PANTHER" id="PTHR37807">
    <property type="entry name" value="OS07G0160300 PROTEIN"/>
    <property type="match status" value="1"/>
</dbReference>
<keyword evidence="2" id="KW-1185">Reference proteome</keyword>
<dbReference type="EMBL" id="AP013058">
    <property type="protein sequence ID" value="BAN23586.1"/>
    <property type="molecule type" value="Genomic_DNA"/>
</dbReference>